<dbReference type="Proteomes" id="UP000823399">
    <property type="component" value="Unassembled WGS sequence"/>
</dbReference>
<dbReference type="AlphaFoldDB" id="A0A9P7EVV1"/>
<accession>A0A9P7EVV1</accession>
<name>A0A9P7EVV1_9AGAM</name>
<dbReference type="InterPro" id="IPR046521">
    <property type="entry name" value="DUF6698"/>
</dbReference>
<feature type="non-terminal residue" evidence="1">
    <location>
        <position position="89"/>
    </location>
</feature>
<feature type="non-terminal residue" evidence="1">
    <location>
        <position position="1"/>
    </location>
</feature>
<gene>
    <name evidence="1" type="ORF">F5147DRAFT_553618</name>
</gene>
<dbReference type="GeneID" id="64692714"/>
<organism evidence="1 2">
    <name type="scientific">Suillus discolor</name>
    <dbReference type="NCBI Taxonomy" id="1912936"/>
    <lineage>
        <taxon>Eukaryota</taxon>
        <taxon>Fungi</taxon>
        <taxon>Dikarya</taxon>
        <taxon>Basidiomycota</taxon>
        <taxon>Agaricomycotina</taxon>
        <taxon>Agaricomycetes</taxon>
        <taxon>Agaricomycetidae</taxon>
        <taxon>Boletales</taxon>
        <taxon>Suillineae</taxon>
        <taxon>Suillaceae</taxon>
        <taxon>Suillus</taxon>
    </lineage>
</organism>
<evidence type="ECO:0000313" key="2">
    <source>
        <dbReference type="Proteomes" id="UP000823399"/>
    </source>
</evidence>
<reference evidence="1" key="1">
    <citation type="journal article" date="2020" name="New Phytol.">
        <title>Comparative genomics reveals dynamic genome evolution in host specialist ectomycorrhizal fungi.</title>
        <authorList>
            <person name="Lofgren L.A."/>
            <person name="Nguyen N.H."/>
            <person name="Vilgalys R."/>
            <person name="Ruytinx J."/>
            <person name="Liao H.L."/>
            <person name="Branco S."/>
            <person name="Kuo A."/>
            <person name="LaButti K."/>
            <person name="Lipzen A."/>
            <person name="Andreopoulos W."/>
            <person name="Pangilinan J."/>
            <person name="Riley R."/>
            <person name="Hundley H."/>
            <person name="Na H."/>
            <person name="Barry K."/>
            <person name="Grigoriev I.V."/>
            <person name="Stajich J.E."/>
            <person name="Kennedy P.G."/>
        </authorList>
    </citation>
    <scope>NUCLEOTIDE SEQUENCE</scope>
    <source>
        <strain evidence="1">FC423</strain>
    </source>
</reference>
<comment type="caution">
    <text evidence="1">The sequence shown here is derived from an EMBL/GenBank/DDBJ whole genome shotgun (WGS) entry which is preliminary data.</text>
</comment>
<keyword evidence="2" id="KW-1185">Reference proteome</keyword>
<protein>
    <submittedName>
        <fullName evidence="1">Uncharacterized protein</fullName>
    </submittedName>
</protein>
<dbReference type="Pfam" id="PF20414">
    <property type="entry name" value="DUF6698"/>
    <property type="match status" value="1"/>
</dbReference>
<proteinExistence type="predicted"/>
<dbReference type="EMBL" id="JABBWM010000092">
    <property type="protein sequence ID" value="KAG2092110.1"/>
    <property type="molecule type" value="Genomic_DNA"/>
</dbReference>
<dbReference type="OrthoDB" id="2675584at2759"/>
<sequence>DKVNAGEKKISTKQWPSMFYDMSLYDSKNKKKGFLRSRVVIQAWRHIFTGPMSALSKDNIGRSSKPGKGKMHHLAEPGIRNIMYAACQV</sequence>
<evidence type="ECO:0000313" key="1">
    <source>
        <dbReference type="EMBL" id="KAG2092110.1"/>
    </source>
</evidence>
<dbReference type="RefSeq" id="XP_041286743.1">
    <property type="nucleotide sequence ID" value="XM_041430455.1"/>
</dbReference>